<dbReference type="OMA" id="YHDGFSI"/>
<evidence type="ECO:0000259" key="7">
    <source>
        <dbReference type="Pfam" id="PF26410"/>
    </source>
</evidence>
<dbReference type="Gene3D" id="3.20.20.80">
    <property type="entry name" value="Glycosidases"/>
    <property type="match status" value="1"/>
</dbReference>
<accession>G4TRJ9</accession>
<feature type="domain" description="Glycoside hydrolase family 5" evidence="7">
    <location>
        <begin position="25"/>
        <end position="304"/>
    </location>
</feature>
<dbReference type="Pfam" id="PF26410">
    <property type="entry name" value="GH5_mannosidase"/>
    <property type="match status" value="1"/>
</dbReference>
<evidence type="ECO:0000256" key="4">
    <source>
        <dbReference type="ARBA" id="ARBA00022801"/>
    </source>
</evidence>
<keyword evidence="5" id="KW-0326">Glycosidase</keyword>
<dbReference type="EMBL" id="CAFZ01000265">
    <property type="protein sequence ID" value="CCA73942.1"/>
    <property type="molecule type" value="Genomic_DNA"/>
</dbReference>
<organism evidence="8 9">
    <name type="scientific">Serendipita indica (strain DSM 11827)</name>
    <name type="common">Root endophyte fungus</name>
    <name type="synonym">Piriformospora indica</name>
    <dbReference type="NCBI Taxonomy" id="1109443"/>
    <lineage>
        <taxon>Eukaryota</taxon>
        <taxon>Fungi</taxon>
        <taxon>Dikarya</taxon>
        <taxon>Basidiomycota</taxon>
        <taxon>Agaricomycotina</taxon>
        <taxon>Agaricomycetes</taxon>
        <taxon>Sebacinales</taxon>
        <taxon>Serendipitaceae</taxon>
        <taxon>Serendipita</taxon>
    </lineage>
</organism>
<sequence length="382" mass="42908">MLFHSLLASLALAATVSASSKRPADFVYTDGENFAVNGQKFYFFGTNAYWFSFLDNITDVSIAMDNAKAAGIKVVRTWGFRDLNTTYVPGGLPQYGDEGAGASTIYYQSWTDGKPTINYGPNGLQRLDKVVQLAEKKGLKLILALTNNWADYGGSDVYVVNMGGKYHDDFYRDPRMKSAYKKYVKAVVSRYKDSPAIAMNTITSWVKEMSNYIKSLDKRHMVAAGTEGFFNGTSDDWAYNGADGIDSEALLRLPDIDFGTFHLYPDWWSKSVEWATNFTIAHAKLQHKVKKPVVSEEYGWLLDENRQAWLGRSSNITRVEAIGAWQKAGLDHKLAGDMYWQFGTDGLSFGNSTDDGFTIYLKSPEAKQLIYEHAKKMNRPAW</sequence>
<comment type="caution">
    <text evidence="8">The sequence shown here is derived from an EMBL/GenBank/DDBJ whole genome shotgun (WGS) entry which is preliminary data.</text>
</comment>
<keyword evidence="4" id="KW-0378">Hydrolase</keyword>
<evidence type="ECO:0000256" key="3">
    <source>
        <dbReference type="ARBA" id="ARBA00012706"/>
    </source>
</evidence>
<dbReference type="EC" id="3.2.1.78" evidence="3"/>
<evidence type="ECO:0000256" key="6">
    <source>
        <dbReference type="SAM" id="SignalP"/>
    </source>
</evidence>
<dbReference type="GO" id="GO:0046355">
    <property type="term" value="P:mannan catabolic process"/>
    <property type="evidence" value="ECO:0007669"/>
    <property type="project" value="UniProtKB-ARBA"/>
</dbReference>
<proteinExistence type="inferred from homology"/>
<gene>
    <name evidence="8" type="ORF">PIIN_07895</name>
</gene>
<dbReference type="PANTHER" id="PTHR31451:SF21">
    <property type="entry name" value="MANNAN ENDO-1,4-BETA-MANNOSIDASE C"/>
    <property type="match status" value="1"/>
</dbReference>
<dbReference type="OrthoDB" id="406631at2759"/>
<evidence type="ECO:0000256" key="1">
    <source>
        <dbReference type="ARBA" id="ARBA00001678"/>
    </source>
</evidence>
<dbReference type="Proteomes" id="UP000007148">
    <property type="component" value="Unassembled WGS sequence"/>
</dbReference>
<feature type="chain" id="PRO_5003468816" description="mannan endo-1,4-beta-mannosidase" evidence="6">
    <location>
        <begin position="19"/>
        <end position="382"/>
    </location>
</feature>
<evidence type="ECO:0000256" key="5">
    <source>
        <dbReference type="ARBA" id="ARBA00023295"/>
    </source>
</evidence>
<comment type="similarity">
    <text evidence="2">Belongs to the glycosyl hydrolase 5 (cellulase A) family.</text>
</comment>
<evidence type="ECO:0000256" key="2">
    <source>
        <dbReference type="ARBA" id="ARBA00005641"/>
    </source>
</evidence>
<dbReference type="InParanoid" id="G4TRJ9"/>
<keyword evidence="6" id="KW-0732">Signal</keyword>
<protein>
    <recommendedName>
        <fullName evidence="3">mannan endo-1,4-beta-mannosidase</fullName>
        <ecNumber evidence="3">3.2.1.78</ecNumber>
    </recommendedName>
</protein>
<comment type="catalytic activity">
    <reaction evidence="1">
        <text>Random hydrolysis of (1-&gt;4)-beta-D-mannosidic linkages in mannans, galactomannans and glucomannans.</text>
        <dbReference type="EC" id="3.2.1.78"/>
    </reaction>
</comment>
<dbReference type="InterPro" id="IPR001547">
    <property type="entry name" value="Glyco_hydro_5"/>
</dbReference>
<dbReference type="AlphaFoldDB" id="G4TRJ9"/>
<dbReference type="InterPro" id="IPR017853">
    <property type="entry name" value="GH"/>
</dbReference>
<dbReference type="PANTHER" id="PTHR31451">
    <property type="match status" value="1"/>
</dbReference>
<dbReference type="SUPFAM" id="SSF51445">
    <property type="entry name" value="(Trans)glycosidases"/>
    <property type="match status" value="1"/>
</dbReference>
<dbReference type="STRING" id="1109443.G4TRJ9"/>
<evidence type="ECO:0000313" key="8">
    <source>
        <dbReference type="EMBL" id="CCA73942.1"/>
    </source>
</evidence>
<dbReference type="HOGENOM" id="CLU_031603_4_0_1"/>
<evidence type="ECO:0000313" key="9">
    <source>
        <dbReference type="Proteomes" id="UP000007148"/>
    </source>
</evidence>
<dbReference type="InterPro" id="IPR045053">
    <property type="entry name" value="MAN-like"/>
</dbReference>
<dbReference type="eggNOG" id="ENOG502QS4Q">
    <property type="taxonomic scope" value="Eukaryota"/>
</dbReference>
<reference evidence="8 9" key="1">
    <citation type="journal article" date="2011" name="PLoS Pathog.">
        <title>Endophytic Life Strategies Decoded by Genome and Transcriptome Analyses of the Mutualistic Root Symbiont Piriformospora indica.</title>
        <authorList>
            <person name="Zuccaro A."/>
            <person name="Lahrmann U."/>
            <person name="Guldener U."/>
            <person name="Langen G."/>
            <person name="Pfiffi S."/>
            <person name="Biedenkopf D."/>
            <person name="Wong P."/>
            <person name="Samans B."/>
            <person name="Grimm C."/>
            <person name="Basiewicz M."/>
            <person name="Murat C."/>
            <person name="Martin F."/>
            <person name="Kogel K.H."/>
        </authorList>
    </citation>
    <scope>NUCLEOTIDE SEQUENCE [LARGE SCALE GENOMIC DNA]</scope>
    <source>
        <strain evidence="8 9">DSM 11827</strain>
    </source>
</reference>
<feature type="signal peptide" evidence="6">
    <location>
        <begin position="1"/>
        <end position="18"/>
    </location>
</feature>
<name>G4TRJ9_SERID</name>
<dbReference type="GO" id="GO:0016985">
    <property type="term" value="F:mannan endo-1,4-beta-mannosidase activity"/>
    <property type="evidence" value="ECO:0007669"/>
    <property type="project" value="UniProtKB-EC"/>
</dbReference>
<keyword evidence="9" id="KW-1185">Reference proteome</keyword>